<keyword evidence="3" id="KW-1185">Reference proteome</keyword>
<evidence type="ECO:0000313" key="2">
    <source>
        <dbReference type="EMBL" id="RDH41579.1"/>
    </source>
</evidence>
<evidence type="ECO:0008006" key="4">
    <source>
        <dbReference type="Google" id="ProtNLM"/>
    </source>
</evidence>
<proteinExistence type="predicted"/>
<dbReference type="Proteomes" id="UP000257039">
    <property type="component" value="Unassembled WGS sequence"/>
</dbReference>
<sequence>MNKIISLSPLIVLLFLIPFFSGCSSNILGPKLSSSKSYDRYDLKIGDTWDAKVISEDSIERIIATVTDDKTSSNSYLTKLDIHINDFDRVITGHGKIDKENLELIELDATFVKDGIPIRITQKNEYIYTDNTRFPIKVGKKWEVLVTETKRIMEGNEVSKESSTKKIRYEVSSIDTITVEAGTFQCFKINVYEDDKFVSVYWQSPETKFISVKEVNYEKNESHELQNYKVRW</sequence>
<name>A0A4P9VGT8_9GAMM</name>
<dbReference type="AlphaFoldDB" id="A0A4P9VGT8"/>
<protein>
    <recommendedName>
        <fullName evidence="4">DUF3108 domain-containing protein</fullName>
    </recommendedName>
</protein>
<accession>A0A4P9VGT8</accession>
<dbReference type="EMBL" id="NDXW01000008">
    <property type="protein sequence ID" value="RDH41473.1"/>
    <property type="molecule type" value="Genomic_DNA"/>
</dbReference>
<reference evidence="2 3" key="1">
    <citation type="submission" date="2017-04" db="EMBL/GenBank/DDBJ databases">
        <title>Draft genome sequence of Zooshikella ganghwensis VG4 isolated from Red Sea sediments.</title>
        <authorList>
            <person name="Rehman Z."/>
            <person name="Alam I."/>
            <person name="Kamau A."/>
            <person name="Bajic V."/>
            <person name="Leiknes T."/>
        </authorList>
    </citation>
    <scope>NUCLEOTIDE SEQUENCE [LARGE SCALE GENOMIC DNA]</scope>
    <source>
        <strain evidence="2 3">VG4</strain>
    </source>
</reference>
<comment type="caution">
    <text evidence="2">The sequence shown here is derived from an EMBL/GenBank/DDBJ whole genome shotgun (WGS) entry which is preliminary data.</text>
</comment>
<dbReference type="EMBL" id="NDXW01000007">
    <property type="protein sequence ID" value="RDH41579.1"/>
    <property type="molecule type" value="Genomic_DNA"/>
</dbReference>
<dbReference type="PROSITE" id="PS51257">
    <property type="entry name" value="PROKAR_LIPOPROTEIN"/>
    <property type="match status" value="1"/>
</dbReference>
<dbReference type="RefSeq" id="WP_094789778.1">
    <property type="nucleotide sequence ID" value="NZ_NDXW01000007.1"/>
</dbReference>
<evidence type="ECO:0000313" key="3">
    <source>
        <dbReference type="Proteomes" id="UP000257039"/>
    </source>
</evidence>
<organism evidence="2 3">
    <name type="scientific">Zooshikella ganghwensis</name>
    <dbReference type="NCBI Taxonomy" id="202772"/>
    <lineage>
        <taxon>Bacteria</taxon>
        <taxon>Pseudomonadati</taxon>
        <taxon>Pseudomonadota</taxon>
        <taxon>Gammaproteobacteria</taxon>
        <taxon>Oceanospirillales</taxon>
        <taxon>Zooshikellaceae</taxon>
        <taxon>Zooshikella</taxon>
    </lineage>
</organism>
<dbReference type="Gene3D" id="2.40.360.20">
    <property type="match status" value="1"/>
</dbReference>
<gene>
    <name evidence="2" type="ORF">B9G39_27925</name>
    <name evidence="1" type="ORF">B9G39_28060</name>
</gene>
<evidence type="ECO:0000313" key="1">
    <source>
        <dbReference type="EMBL" id="RDH41473.1"/>
    </source>
</evidence>